<dbReference type="RefSeq" id="XP_025407350.1">
    <property type="nucleotide sequence ID" value="XM_025551565.1"/>
</dbReference>
<dbReference type="PANTHER" id="PTHR46289">
    <property type="entry name" value="52 KDA REPRESSOR OF THE INHIBITOR OF THE PROTEIN KINASE-LIKE PROTEIN-RELATED"/>
    <property type="match status" value="1"/>
</dbReference>
<dbReference type="SUPFAM" id="SSF53098">
    <property type="entry name" value="Ribonuclease H-like"/>
    <property type="match status" value="1"/>
</dbReference>
<proteinExistence type="predicted"/>
<evidence type="ECO:0000313" key="2">
    <source>
        <dbReference type="Proteomes" id="UP000694846"/>
    </source>
</evidence>
<dbReference type="InterPro" id="IPR052958">
    <property type="entry name" value="IFN-induced_PKR_regulator"/>
</dbReference>
<dbReference type="AlphaFoldDB" id="A0A8B8FAG6"/>
<keyword evidence="2" id="KW-1185">Reference proteome</keyword>
<gene>
    <name evidence="3" type="primary">LOC112681299</name>
</gene>
<dbReference type="Proteomes" id="UP000694846">
    <property type="component" value="Unplaced"/>
</dbReference>
<dbReference type="Pfam" id="PF05699">
    <property type="entry name" value="Dimer_Tnp_hAT"/>
    <property type="match status" value="1"/>
</dbReference>
<reference evidence="3" key="1">
    <citation type="submission" date="2025-08" db="UniProtKB">
        <authorList>
            <consortium name="RefSeq"/>
        </authorList>
    </citation>
    <scope>IDENTIFICATION</scope>
    <source>
        <tissue evidence="3">Whole body</tissue>
    </source>
</reference>
<accession>A0A8B8FAG6</accession>
<dbReference type="InterPro" id="IPR012337">
    <property type="entry name" value="RNaseH-like_sf"/>
</dbReference>
<dbReference type="PANTHER" id="PTHR46289:SF14">
    <property type="entry name" value="DUF4371 DOMAIN-CONTAINING PROTEIN"/>
    <property type="match status" value="1"/>
</dbReference>
<sequence>KSSFLIDYYKDTFDINSSNLKCEINVMKNTMKEVNFENIKKHLNEEVFPNLFKIMQAAITLPVSSATCERSFSTMRRINTYFRANMTQGRFTNLAILNIEKDTIVDPEIILNTFAKSNRRIQI</sequence>
<name>A0A8B8FAG6_9HEMI</name>
<protein>
    <submittedName>
        <fullName evidence="3">Uncharacterized protein LOC112681299</fullName>
    </submittedName>
</protein>
<feature type="domain" description="HAT C-terminal dimerisation" evidence="1">
    <location>
        <begin position="32"/>
        <end position="102"/>
    </location>
</feature>
<feature type="non-terminal residue" evidence="3">
    <location>
        <position position="1"/>
    </location>
</feature>
<dbReference type="InterPro" id="IPR008906">
    <property type="entry name" value="HATC_C_dom"/>
</dbReference>
<dbReference type="OrthoDB" id="6584955at2759"/>
<dbReference type="GO" id="GO:0046983">
    <property type="term" value="F:protein dimerization activity"/>
    <property type="evidence" value="ECO:0007669"/>
    <property type="project" value="InterPro"/>
</dbReference>
<organism evidence="2 3">
    <name type="scientific">Sipha flava</name>
    <name type="common">yellow sugarcane aphid</name>
    <dbReference type="NCBI Taxonomy" id="143950"/>
    <lineage>
        <taxon>Eukaryota</taxon>
        <taxon>Metazoa</taxon>
        <taxon>Ecdysozoa</taxon>
        <taxon>Arthropoda</taxon>
        <taxon>Hexapoda</taxon>
        <taxon>Insecta</taxon>
        <taxon>Pterygota</taxon>
        <taxon>Neoptera</taxon>
        <taxon>Paraneoptera</taxon>
        <taxon>Hemiptera</taxon>
        <taxon>Sternorrhyncha</taxon>
        <taxon>Aphidomorpha</taxon>
        <taxon>Aphidoidea</taxon>
        <taxon>Aphididae</taxon>
        <taxon>Sipha</taxon>
    </lineage>
</organism>
<dbReference type="GeneID" id="112681299"/>
<evidence type="ECO:0000259" key="1">
    <source>
        <dbReference type="Pfam" id="PF05699"/>
    </source>
</evidence>
<evidence type="ECO:0000313" key="3">
    <source>
        <dbReference type="RefSeq" id="XP_025407350.1"/>
    </source>
</evidence>